<dbReference type="AlphaFoldDB" id="A0ABD1XJF0"/>
<evidence type="ECO:0000313" key="2">
    <source>
        <dbReference type="Proteomes" id="UP001605036"/>
    </source>
</evidence>
<evidence type="ECO:0000313" key="1">
    <source>
        <dbReference type="EMBL" id="KAL2609064.1"/>
    </source>
</evidence>
<name>A0ABD1XJF0_9MARC</name>
<reference evidence="1 2" key="1">
    <citation type="submission" date="2024-09" db="EMBL/GenBank/DDBJ databases">
        <title>Chromosome-scale assembly of Riccia fluitans.</title>
        <authorList>
            <person name="Paukszto L."/>
            <person name="Sawicki J."/>
            <person name="Karawczyk K."/>
            <person name="Piernik-Szablinska J."/>
            <person name="Szczecinska M."/>
            <person name="Mazdziarz M."/>
        </authorList>
    </citation>
    <scope>NUCLEOTIDE SEQUENCE [LARGE SCALE GENOMIC DNA]</scope>
    <source>
        <strain evidence="1">Rf_01</strain>
        <tissue evidence="1">Aerial parts of the thallus</tissue>
    </source>
</reference>
<dbReference type="Proteomes" id="UP001605036">
    <property type="component" value="Unassembled WGS sequence"/>
</dbReference>
<dbReference type="EMBL" id="JBHFFA010000008">
    <property type="protein sequence ID" value="KAL2609064.1"/>
    <property type="molecule type" value="Genomic_DNA"/>
</dbReference>
<proteinExistence type="predicted"/>
<sequence>MMASNAAACKKQQILDISSSADIETQHVMKIPIAELSPQAQLLQYVLRKLKLEDDGIRLKVPDGRTFLANQEIIWQMFELTETKVLMGRAASIVNIPKAIATTLTEATLSGMTINWAGAVMDGLYNNIASYTNMGKFHKVHILRKILKHVGAWQEDESVSFVSVVASTPPTILKAFAVVFAQLQLFRKVSPYLQRHHFDSRKRDKTQAHAIQLN</sequence>
<keyword evidence="2" id="KW-1185">Reference proteome</keyword>
<organism evidence="1 2">
    <name type="scientific">Riccia fluitans</name>
    <dbReference type="NCBI Taxonomy" id="41844"/>
    <lineage>
        <taxon>Eukaryota</taxon>
        <taxon>Viridiplantae</taxon>
        <taxon>Streptophyta</taxon>
        <taxon>Embryophyta</taxon>
        <taxon>Marchantiophyta</taxon>
        <taxon>Marchantiopsida</taxon>
        <taxon>Marchantiidae</taxon>
        <taxon>Marchantiales</taxon>
        <taxon>Ricciaceae</taxon>
        <taxon>Riccia</taxon>
    </lineage>
</organism>
<gene>
    <name evidence="1" type="ORF">R1flu_027637</name>
</gene>
<protein>
    <submittedName>
        <fullName evidence="1">Uncharacterized protein</fullName>
    </submittedName>
</protein>
<accession>A0ABD1XJF0</accession>
<comment type="caution">
    <text evidence="1">The sequence shown here is derived from an EMBL/GenBank/DDBJ whole genome shotgun (WGS) entry which is preliminary data.</text>
</comment>